<feature type="chain" id="PRO_5010194366" evidence="1">
    <location>
        <begin position="19"/>
        <end position="621"/>
    </location>
</feature>
<dbReference type="Gene3D" id="2.30.42.10">
    <property type="match status" value="1"/>
</dbReference>
<name>A0A1H3WUQ4_9BACT</name>
<evidence type="ECO:0000259" key="2">
    <source>
        <dbReference type="PROSITE" id="PS50106"/>
    </source>
</evidence>
<feature type="domain" description="PDZ" evidence="2">
    <location>
        <begin position="223"/>
        <end position="310"/>
    </location>
</feature>
<evidence type="ECO:0000313" key="3">
    <source>
        <dbReference type="EMBL" id="SDZ90700.1"/>
    </source>
</evidence>
<dbReference type="Pfam" id="PF17820">
    <property type="entry name" value="PDZ_6"/>
    <property type="match status" value="1"/>
</dbReference>
<gene>
    <name evidence="3" type="ORF">SAMN05444145_1012</name>
</gene>
<evidence type="ECO:0000256" key="1">
    <source>
        <dbReference type="SAM" id="SignalP"/>
    </source>
</evidence>
<keyword evidence="4" id="KW-1185">Reference proteome</keyword>
<dbReference type="SMART" id="SM00245">
    <property type="entry name" value="TSPc"/>
    <property type="match status" value="1"/>
</dbReference>
<dbReference type="GO" id="GO:0006508">
    <property type="term" value="P:proteolysis"/>
    <property type="evidence" value="ECO:0007669"/>
    <property type="project" value="InterPro"/>
</dbReference>
<dbReference type="STRING" id="1033731.SAMN05444145_1012"/>
<accession>A0A1H3WUQ4</accession>
<dbReference type="GO" id="GO:0008236">
    <property type="term" value="F:serine-type peptidase activity"/>
    <property type="evidence" value="ECO:0007669"/>
    <property type="project" value="InterPro"/>
</dbReference>
<dbReference type="InterPro" id="IPR041489">
    <property type="entry name" value="PDZ_6"/>
</dbReference>
<dbReference type="GO" id="GO:0007165">
    <property type="term" value="P:signal transduction"/>
    <property type="evidence" value="ECO:0007669"/>
    <property type="project" value="TreeGrafter"/>
</dbReference>
<reference evidence="3 4" key="1">
    <citation type="submission" date="2016-10" db="EMBL/GenBank/DDBJ databases">
        <authorList>
            <person name="de Groot N.N."/>
        </authorList>
    </citation>
    <scope>NUCLEOTIDE SEQUENCE [LARGE SCALE GENOMIC DNA]</scope>
    <source>
        <strain evidence="3 4">DSM 25383</strain>
    </source>
</reference>
<evidence type="ECO:0000313" key="4">
    <source>
        <dbReference type="Proteomes" id="UP000183253"/>
    </source>
</evidence>
<dbReference type="SMART" id="SM00228">
    <property type="entry name" value="PDZ"/>
    <property type="match status" value="1"/>
</dbReference>
<dbReference type="InterPro" id="IPR005151">
    <property type="entry name" value="Tail-specific_protease"/>
</dbReference>
<dbReference type="Proteomes" id="UP000183253">
    <property type="component" value="Unassembled WGS sequence"/>
</dbReference>
<dbReference type="EMBL" id="FNRI01000001">
    <property type="protein sequence ID" value="SDZ90700.1"/>
    <property type="molecule type" value="Genomic_DNA"/>
</dbReference>
<dbReference type="InterPro" id="IPR036034">
    <property type="entry name" value="PDZ_sf"/>
</dbReference>
<proteinExistence type="predicted"/>
<dbReference type="Pfam" id="PF03572">
    <property type="entry name" value="Peptidase_S41"/>
    <property type="match status" value="1"/>
</dbReference>
<dbReference type="Gene3D" id="2.60.40.10">
    <property type="entry name" value="Immunoglobulins"/>
    <property type="match status" value="1"/>
</dbReference>
<dbReference type="Gene3D" id="3.30.750.170">
    <property type="match status" value="1"/>
</dbReference>
<dbReference type="GO" id="GO:0030288">
    <property type="term" value="C:outer membrane-bounded periplasmic space"/>
    <property type="evidence" value="ECO:0007669"/>
    <property type="project" value="TreeGrafter"/>
</dbReference>
<dbReference type="OrthoDB" id="7168509at2"/>
<sequence length="621" mass="67703">MKTIFKCILGCCALALCAAPMTGCSDSDDEPAAGAGFRDVNNPVEGGEVSRYGETITVSFTADAGWDAETPTADWVEIKNKANAEVGGKSSIRLVFQENPSEEIRSVDLYITVKGHARSLLCTMTQASSSGAKIDEYLIGKMDERLKKEYLWNTAYQALVDKGQINYKTSYDNFLYENLTKLGETNIEDGGYYRDYSSLRGQRYIYSNIQQTGGARAVAASEPVTRATTTVGLGMGPSLAMVYNSQTKENCLSLGYVYLESPAAKAGLRRGDMIVGVNGIRLNSSNYYKYQVELYTSTSGTYKITYARYKDDGVTLVEYNTTVTAGSYTYNPVIFAGQFLNDAGDINIGYLVLESFDISGQEILEQQLKSFVSMGIKDLILDLRYNPGGSVAQCRYLMSSIVGKAHYDDIFAKMTFVDGSHETWSFGYGNPAQSDGLGQGADLGLNRLYVIGSENTASASEIVINSLKGIDFPVTTYGSRTEGKNVGMVTSQLVYDGRRFEFAPITFYVKNAKDFGDYADGFAADKMVNNQNADWNDDIDSMFPYGPTEWGNLTGADPALIWAIENITKGTDPDFNVSASAAAYGKTRSGAPGMEILPNAPIKLKMGRFGNIIYGTTAEEK</sequence>
<dbReference type="SUPFAM" id="SSF52096">
    <property type="entry name" value="ClpP/crotonase"/>
    <property type="match status" value="1"/>
</dbReference>
<dbReference type="GO" id="GO:0004175">
    <property type="term" value="F:endopeptidase activity"/>
    <property type="evidence" value="ECO:0007669"/>
    <property type="project" value="TreeGrafter"/>
</dbReference>
<dbReference type="InterPro" id="IPR001478">
    <property type="entry name" value="PDZ"/>
</dbReference>
<dbReference type="PROSITE" id="PS50106">
    <property type="entry name" value="PDZ"/>
    <property type="match status" value="1"/>
</dbReference>
<dbReference type="PANTHER" id="PTHR32060">
    <property type="entry name" value="TAIL-SPECIFIC PROTEASE"/>
    <property type="match status" value="1"/>
</dbReference>
<keyword evidence="1" id="KW-0732">Signal</keyword>
<dbReference type="InterPro" id="IPR013783">
    <property type="entry name" value="Ig-like_fold"/>
</dbReference>
<dbReference type="RefSeq" id="WP_010258466.1">
    <property type="nucleotide sequence ID" value="NZ_CAEG01000001.1"/>
</dbReference>
<protein>
    <submittedName>
        <fullName evidence="3">Peptidase family S41</fullName>
    </submittedName>
</protein>
<dbReference type="Gene3D" id="3.90.226.10">
    <property type="entry name" value="2-enoyl-CoA Hydratase, Chain A, domain 1"/>
    <property type="match status" value="1"/>
</dbReference>
<dbReference type="PANTHER" id="PTHR32060:SF30">
    <property type="entry name" value="CARBOXY-TERMINAL PROCESSING PROTEASE CTPA"/>
    <property type="match status" value="1"/>
</dbReference>
<dbReference type="InterPro" id="IPR029045">
    <property type="entry name" value="ClpP/crotonase-like_dom_sf"/>
</dbReference>
<dbReference type="SUPFAM" id="SSF50156">
    <property type="entry name" value="PDZ domain-like"/>
    <property type="match status" value="1"/>
</dbReference>
<feature type="signal peptide" evidence="1">
    <location>
        <begin position="1"/>
        <end position="18"/>
    </location>
</feature>
<organism evidence="3 4">
    <name type="scientific">Alistipes timonensis JC136</name>
    <dbReference type="NCBI Taxonomy" id="1033731"/>
    <lineage>
        <taxon>Bacteria</taxon>
        <taxon>Pseudomonadati</taxon>
        <taxon>Bacteroidota</taxon>
        <taxon>Bacteroidia</taxon>
        <taxon>Bacteroidales</taxon>
        <taxon>Rikenellaceae</taxon>
        <taxon>Alistipes</taxon>
    </lineage>
</organism>
<dbReference type="AlphaFoldDB" id="A0A1H3WUQ4"/>